<evidence type="ECO:0000256" key="11">
    <source>
        <dbReference type="ARBA" id="ARBA00022989"/>
    </source>
</evidence>
<dbReference type="Gene3D" id="3.30.565.10">
    <property type="entry name" value="Histidine kinase-like ATPase, C-terminal domain"/>
    <property type="match status" value="1"/>
</dbReference>
<dbReference type="AlphaFoldDB" id="A0A3S1F2X6"/>
<dbReference type="EC" id="2.7.13.3" evidence="3"/>
<evidence type="ECO:0000256" key="7">
    <source>
        <dbReference type="ARBA" id="ARBA00022692"/>
    </source>
</evidence>
<evidence type="ECO:0000259" key="17">
    <source>
        <dbReference type="PROSITE" id="PS50113"/>
    </source>
</evidence>
<keyword evidence="7 14" id="KW-0812">Transmembrane</keyword>
<dbReference type="EMBL" id="RXFT01000008">
    <property type="protein sequence ID" value="RUR69407.1"/>
    <property type="molecule type" value="Genomic_DNA"/>
</dbReference>
<reference evidence="18 19" key="1">
    <citation type="submission" date="2018-12" db="EMBL/GenBank/DDBJ databases">
        <title>The genome sequences of Variovorax guangxiensis DSM 27352.</title>
        <authorList>
            <person name="Gao J."/>
            <person name="Sun J."/>
        </authorList>
    </citation>
    <scope>NUCLEOTIDE SEQUENCE [LARGE SCALE GENOMIC DNA]</scope>
    <source>
        <strain evidence="18 19">DSM 27352</strain>
    </source>
</reference>
<proteinExistence type="predicted"/>
<evidence type="ECO:0000256" key="3">
    <source>
        <dbReference type="ARBA" id="ARBA00012438"/>
    </source>
</evidence>
<dbReference type="SUPFAM" id="SSF103190">
    <property type="entry name" value="Sensory domain-like"/>
    <property type="match status" value="1"/>
</dbReference>
<dbReference type="SMART" id="SM00387">
    <property type="entry name" value="HATPase_c"/>
    <property type="match status" value="1"/>
</dbReference>
<keyword evidence="6" id="KW-0808">Transferase</keyword>
<dbReference type="PROSITE" id="PS50113">
    <property type="entry name" value="PAC"/>
    <property type="match status" value="1"/>
</dbReference>
<gene>
    <name evidence="18" type="ORF">EJP67_20330</name>
</gene>
<evidence type="ECO:0000256" key="6">
    <source>
        <dbReference type="ARBA" id="ARBA00022679"/>
    </source>
</evidence>
<dbReference type="CDD" id="cd12914">
    <property type="entry name" value="PDC1_DGC_like"/>
    <property type="match status" value="1"/>
</dbReference>
<dbReference type="SUPFAM" id="SSF47384">
    <property type="entry name" value="Homodimeric domain of signal transducing histidine kinase"/>
    <property type="match status" value="1"/>
</dbReference>
<organism evidence="18 19">
    <name type="scientific">Variovorax guangxiensis</name>
    <dbReference type="NCBI Taxonomy" id="1775474"/>
    <lineage>
        <taxon>Bacteria</taxon>
        <taxon>Pseudomonadati</taxon>
        <taxon>Pseudomonadota</taxon>
        <taxon>Betaproteobacteria</taxon>
        <taxon>Burkholderiales</taxon>
        <taxon>Comamonadaceae</taxon>
        <taxon>Variovorax</taxon>
    </lineage>
</organism>
<evidence type="ECO:0000256" key="1">
    <source>
        <dbReference type="ARBA" id="ARBA00000085"/>
    </source>
</evidence>
<dbReference type="InterPro" id="IPR000014">
    <property type="entry name" value="PAS"/>
</dbReference>
<dbReference type="SMART" id="SM00091">
    <property type="entry name" value="PAS"/>
    <property type="match status" value="1"/>
</dbReference>
<accession>A0A3S1F2X6</accession>
<keyword evidence="11 14" id="KW-1133">Transmembrane helix</keyword>
<dbReference type="InterPro" id="IPR035965">
    <property type="entry name" value="PAS-like_dom_sf"/>
</dbReference>
<dbReference type="PANTHER" id="PTHR43065">
    <property type="entry name" value="SENSOR HISTIDINE KINASE"/>
    <property type="match status" value="1"/>
</dbReference>
<dbReference type="Pfam" id="PF02518">
    <property type="entry name" value="HATPase_c"/>
    <property type="match status" value="1"/>
</dbReference>
<evidence type="ECO:0000313" key="18">
    <source>
        <dbReference type="EMBL" id="RUR69407.1"/>
    </source>
</evidence>
<dbReference type="SUPFAM" id="SSF55785">
    <property type="entry name" value="PYP-like sensor domain (PAS domain)"/>
    <property type="match status" value="1"/>
</dbReference>
<dbReference type="InterPro" id="IPR036097">
    <property type="entry name" value="HisK_dim/P_sf"/>
</dbReference>
<evidence type="ECO:0000259" key="16">
    <source>
        <dbReference type="PROSITE" id="PS50112"/>
    </source>
</evidence>
<evidence type="ECO:0000256" key="10">
    <source>
        <dbReference type="ARBA" id="ARBA00022840"/>
    </source>
</evidence>
<dbReference type="GO" id="GO:0000155">
    <property type="term" value="F:phosphorelay sensor kinase activity"/>
    <property type="evidence" value="ECO:0007669"/>
    <property type="project" value="InterPro"/>
</dbReference>
<dbReference type="Gene3D" id="1.10.287.130">
    <property type="match status" value="1"/>
</dbReference>
<dbReference type="NCBIfam" id="TIGR00229">
    <property type="entry name" value="sensory_box"/>
    <property type="match status" value="1"/>
</dbReference>
<dbReference type="InterPro" id="IPR004358">
    <property type="entry name" value="Sig_transdc_His_kin-like_C"/>
</dbReference>
<comment type="catalytic activity">
    <reaction evidence="1">
        <text>ATP + protein L-histidine = ADP + protein N-phospho-L-histidine.</text>
        <dbReference type="EC" id="2.7.13.3"/>
    </reaction>
</comment>
<evidence type="ECO:0000256" key="2">
    <source>
        <dbReference type="ARBA" id="ARBA00004651"/>
    </source>
</evidence>
<name>A0A3S1F2X6_9BURK</name>
<dbReference type="SMART" id="SM00388">
    <property type="entry name" value="HisKA"/>
    <property type="match status" value="1"/>
</dbReference>
<evidence type="ECO:0000256" key="12">
    <source>
        <dbReference type="ARBA" id="ARBA00023012"/>
    </source>
</evidence>
<dbReference type="SUPFAM" id="SSF55874">
    <property type="entry name" value="ATPase domain of HSP90 chaperone/DNA topoisomerase II/histidine kinase"/>
    <property type="match status" value="1"/>
</dbReference>
<keyword evidence="5" id="KW-0597">Phosphoprotein</keyword>
<dbReference type="InterPro" id="IPR000700">
    <property type="entry name" value="PAS-assoc_C"/>
</dbReference>
<dbReference type="CDD" id="cd00130">
    <property type="entry name" value="PAS"/>
    <property type="match status" value="1"/>
</dbReference>
<evidence type="ECO:0000256" key="4">
    <source>
        <dbReference type="ARBA" id="ARBA00022475"/>
    </source>
</evidence>
<evidence type="ECO:0000256" key="8">
    <source>
        <dbReference type="ARBA" id="ARBA00022741"/>
    </source>
</evidence>
<feature type="domain" description="PAS" evidence="16">
    <location>
        <begin position="367"/>
        <end position="439"/>
    </location>
</feature>
<feature type="domain" description="Histidine kinase" evidence="15">
    <location>
        <begin position="515"/>
        <end position="728"/>
    </location>
</feature>
<feature type="domain" description="PAC" evidence="17">
    <location>
        <begin position="443"/>
        <end position="495"/>
    </location>
</feature>
<dbReference type="GO" id="GO:0005886">
    <property type="term" value="C:plasma membrane"/>
    <property type="evidence" value="ECO:0007669"/>
    <property type="project" value="UniProtKB-SubCell"/>
</dbReference>
<dbReference type="InterPro" id="IPR003594">
    <property type="entry name" value="HATPase_dom"/>
</dbReference>
<keyword evidence="13 14" id="KW-0472">Membrane</keyword>
<evidence type="ECO:0000256" key="5">
    <source>
        <dbReference type="ARBA" id="ARBA00022553"/>
    </source>
</evidence>
<dbReference type="PROSITE" id="PS50109">
    <property type="entry name" value="HIS_KIN"/>
    <property type="match status" value="1"/>
</dbReference>
<dbReference type="InterPro" id="IPR003661">
    <property type="entry name" value="HisK_dim/P_dom"/>
</dbReference>
<evidence type="ECO:0000256" key="13">
    <source>
        <dbReference type="ARBA" id="ARBA00023136"/>
    </source>
</evidence>
<dbReference type="Gene3D" id="3.30.450.20">
    <property type="entry name" value="PAS domain"/>
    <property type="match status" value="3"/>
</dbReference>
<dbReference type="RefSeq" id="WP_126023500.1">
    <property type="nucleotide sequence ID" value="NZ_RXFT01000008.1"/>
</dbReference>
<dbReference type="Pfam" id="PF02743">
    <property type="entry name" value="dCache_1"/>
    <property type="match status" value="1"/>
</dbReference>
<dbReference type="InterPro" id="IPR033479">
    <property type="entry name" value="dCache_1"/>
</dbReference>
<protein>
    <recommendedName>
        <fullName evidence="3">histidine kinase</fullName>
        <ecNumber evidence="3">2.7.13.3</ecNumber>
    </recommendedName>
</protein>
<dbReference type="Pfam" id="PF00512">
    <property type="entry name" value="HisKA"/>
    <property type="match status" value="1"/>
</dbReference>
<feature type="transmembrane region" description="Helical" evidence="14">
    <location>
        <begin position="28"/>
        <end position="49"/>
    </location>
</feature>
<dbReference type="InterPro" id="IPR029151">
    <property type="entry name" value="Sensor-like_sf"/>
</dbReference>
<keyword evidence="4" id="KW-1003">Cell membrane</keyword>
<evidence type="ECO:0000256" key="9">
    <source>
        <dbReference type="ARBA" id="ARBA00022777"/>
    </source>
</evidence>
<dbReference type="PANTHER" id="PTHR43065:SF10">
    <property type="entry name" value="PEROXIDE STRESS-ACTIVATED HISTIDINE KINASE MAK3"/>
    <property type="match status" value="1"/>
</dbReference>
<dbReference type="PROSITE" id="PS50112">
    <property type="entry name" value="PAS"/>
    <property type="match status" value="1"/>
</dbReference>
<evidence type="ECO:0000259" key="15">
    <source>
        <dbReference type="PROSITE" id="PS50109"/>
    </source>
</evidence>
<dbReference type="Proteomes" id="UP000281118">
    <property type="component" value="Unassembled WGS sequence"/>
</dbReference>
<dbReference type="InterPro" id="IPR005467">
    <property type="entry name" value="His_kinase_dom"/>
</dbReference>
<keyword evidence="10" id="KW-0067">ATP-binding</keyword>
<dbReference type="CDD" id="cd00082">
    <property type="entry name" value="HisKA"/>
    <property type="match status" value="1"/>
</dbReference>
<evidence type="ECO:0000313" key="19">
    <source>
        <dbReference type="Proteomes" id="UP000281118"/>
    </source>
</evidence>
<comment type="caution">
    <text evidence="18">The sequence shown here is derived from an EMBL/GenBank/DDBJ whole genome shotgun (WGS) entry which is preliminary data.</text>
</comment>
<keyword evidence="8" id="KW-0547">Nucleotide-binding</keyword>
<dbReference type="GO" id="GO:0005524">
    <property type="term" value="F:ATP binding"/>
    <property type="evidence" value="ECO:0007669"/>
    <property type="project" value="UniProtKB-KW"/>
</dbReference>
<dbReference type="OrthoDB" id="1931120at2"/>
<comment type="subcellular location">
    <subcellularLocation>
        <location evidence="2">Cell membrane</location>
        <topology evidence="2">Multi-pass membrane protein</topology>
    </subcellularLocation>
</comment>
<keyword evidence="12" id="KW-0902">Two-component regulatory system</keyword>
<keyword evidence="9" id="KW-0418">Kinase</keyword>
<sequence>MSTPAPDPTHTTSATAQARLRRRHRSTIAWMAACTLALLLIGLAGQWAANREASFQADSIRRAMEVHVLGLRDAAGKYSYLPFTAGLHPDVLAALARPNDIAAKQRANLYIERVNRQAGSDVLYLIDMQGLTLAASNWNTPQSFVGQSYANRPYFIDARAGRNGLFYGVGQTTGEPGLFISSPVRGEGGEIRGVVTVKVSLRQVQETWTFVRDPILLTDARGVVFLSSVPSWMYRSSRPLQATELEGMRRDQQYGTRTSFTALPWKVEREEGQLGYLVRTDIGGRPREYLAVDERLPDLGWTLTVMTDHAEVSNARERAWMLGLLCAVVLLLAGLYWQLRERRFAEQRDARRVLELRVRERTHDLDEAHAFRKAMEDSLLVGMRARDLEGRIIYVNPAFCEMTGYGADELLGKLPPYPYWHPNDVTQHWRHYDAMMSGQPVRSGFESRLRHRDGHEVITMVYTAALIDADGKHAGWMSSVVDITEQKRAELRQRQNDEQLQHAQRLASLGEMASTLAHELNQPLMALSNFASAAKAFAEQGNQQLLVSSLDEAVTQAQRSAEIVRRIRGFVRQRTVGTEDCSVAALAGNAIALLQGEIRMRQARAELRIPPGLPEVRGDRVLLEQVLLNLLSNSLHAMQAVPPEQRLVEIEAGLKEGRMHIHVADRGPGIDAAVAEQVFSPFFTTKTGGLGLGLNICRTIVEAHRGRLTFADRPGGGTVFTLELEISPPT</sequence>
<dbReference type="InterPro" id="IPR036890">
    <property type="entry name" value="HATPase_C_sf"/>
</dbReference>
<evidence type="ECO:0000256" key="14">
    <source>
        <dbReference type="SAM" id="Phobius"/>
    </source>
</evidence>
<dbReference type="Pfam" id="PF13426">
    <property type="entry name" value="PAS_9"/>
    <property type="match status" value="1"/>
</dbReference>
<dbReference type="PRINTS" id="PR00344">
    <property type="entry name" value="BCTRLSENSOR"/>
</dbReference>